<dbReference type="AlphaFoldDB" id="A0A011NK38"/>
<evidence type="ECO:0000256" key="1">
    <source>
        <dbReference type="SAM" id="MobiDB-lite"/>
    </source>
</evidence>
<feature type="compositionally biased region" description="Basic residues" evidence="1">
    <location>
        <begin position="99"/>
        <end position="108"/>
    </location>
</feature>
<name>A0A011NK38_9PROT</name>
<proteinExistence type="predicted"/>
<dbReference type="PATRIC" id="fig|1454001.3.peg.3607"/>
<comment type="caution">
    <text evidence="2">The sequence shown here is derived from an EMBL/GenBank/DDBJ whole genome shotgun (WGS) entry which is preliminary data.</text>
</comment>
<feature type="region of interest" description="Disordered" evidence="1">
    <location>
        <begin position="99"/>
        <end position="124"/>
    </location>
</feature>
<feature type="region of interest" description="Disordered" evidence="1">
    <location>
        <begin position="189"/>
        <end position="222"/>
    </location>
</feature>
<evidence type="ECO:0000313" key="3">
    <source>
        <dbReference type="Proteomes" id="UP000020218"/>
    </source>
</evidence>
<protein>
    <submittedName>
        <fullName evidence="2">Uncharacterized protein</fullName>
    </submittedName>
</protein>
<dbReference type="EMBL" id="JFAX01000031">
    <property type="protein sequence ID" value="EXI64952.1"/>
    <property type="molecule type" value="Genomic_DNA"/>
</dbReference>
<accession>A0A011NK38</accession>
<sequence length="458" mass="50963">MDLRQHRLHEGAAAALGFRPRLGARTGHLPAGILSLGTVAVHPPVRKGSDLQASGDRELGSGRPDGARQRTGDRWPWLAFGGADREARDPHVLHEDHRLRRGTARRSRPAAGLAGAGSPDAEELDRQEHRCPFCLSLRTRWPARTALGVHHPRRYHHGCHLLRRRRRAPAGDARGRARSTGGCFRRRVQARRCRRGRPGDDGEEGRRHGHPRQPPVDRRAGRGVGLQLCPDGLWRWRGDGGAGTRRKGLRLCPQVRFADQAGDRAARRAFLDRSLAGLVCRQAGERLRQFGPLRWSRPCRRGRRDRCRPGCQGPRREEGPVSPARLGNLAAALLGLPDPDRPLCHLRRRAGAGCRPAGRPARGRDDHRRRFAIGAAAQLPRMRLPEVWPTGATRNRYDGHLRRVLVVLPALLLPGQRAGDGRSAGGLLVSRWHRSVHWRHRARHPAPPVFALLDEADA</sequence>
<evidence type="ECO:0000313" key="2">
    <source>
        <dbReference type="EMBL" id="EXI64952.1"/>
    </source>
</evidence>
<gene>
    <name evidence="2" type="ORF">AW08_03575</name>
</gene>
<feature type="compositionally biased region" description="Basic and acidic residues" evidence="1">
    <location>
        <begin position="55"/>
        <end position="73"/>
    </location>
</feature>
<reference evidence="2" key="1">
    <citation type="submission" date="2014-02" db="EMBL/GenBank/DDBJ databases">
        <title>Expanding our view of genomic diversity in Candidatus Accumulibacter clades.</title>
        <authorList>
            <person name="Skennerton C.T."/>
            <person name="Barr J.J."/>
            <person name="Slater F.R."/>
            <person name="Bond P.L."/>
            <person name="Tyson G.W."/>
        </authorList>
    </citation>
    <scope>NUCLEOTIDE SEQUENCE [LARGE SCALE GENOMIC DNA]</scope>
</reference>
<feature type="compositionally biased region" description="Basic and acidic residues" evidence="1">
    <location>
        <begin position="197"/>
        <end position="206"/>
    </location>
</feature>
<dbReference type="Proteomes" id="UP000020218">
    <property type="component" value="Unassembled WGS sequence"/>
</dbReference>
<feature type="region of interest" description="Disordered" evidence="1">
    <location>
        <begin position="44"/>
        <end position="74"/>
    </location>
</feature>
<organism evidence="2 3">
    <name type="scientific">Candidatus Accumulibacter adjunctus</name>
    <dbReference type="NCBI Taxonomy" id="1454001"/>
    <lineage>
        <taxon>Bacteria</taxon>
        <taxon>Pseudomonadati</taxon>
        <taxon>Pseudomonadota</taxon>
        <taxon>Betaproteobacteria</taxon>
        <taxon>Candidatus Accumulibacter</taxon>
    </lineage>
</organism>
<keyword evidence="3" id="KW-1185">Reference proteome</keyword>